<keyword evidence="11" id="KW-1185">Reference proteome</keyword>
<dbReference type="Gene3D" id="3.30.300.130">
    <property type="entry name" value="Fe-S cluster assembly (FSCA)"/>
    <property type="match status" value="1"/>
</dbReference>
<dbReference type="AlphaFoldDB" id="A0A239PR02"/>
<dbReference type="OrthoDB" id="9809679at2"/>
<gene>
    <name evidence="10" type="ORF">SAMN06297382_1518</name>
</gene>
<accession>A0A239PR02</accession>
<dbReference type="PANTHER" id="PTHR42961:SF2">
    <property type="entry name" value="IRON-SULFUR PROTEIN NUBPL"/>
    <property type="match status" value="1"/>
</dbReference>
<keyword evidence="5 8" id="KW-0067">ATP-binding</keyword>
<dbReference type="GO" id="GO:0005524">
    <property type="term" value="F:ATP binding"/>
    <property type="evidence" value="ECO:0007669"/>
    <property type="project" value="UniProtKB-UniRule"/>
</dbReference>
<dbReference type="InterPro" id="IPR034904">
    <property type="entry name" value="FSCA_dom_sf"/>
</dbReference>
<feature type="domain" description="MIP18 family-like" evidence="9">
    <location>
        <begin position="9"/>
        <end position="76"/>
    </location>
</feature>
<dbReference type="Gene3D" id="3.40.50.300">
    <property type="entry name" value="P-loop containing nucleotide triphosphate hydrolases"/>
    <property type="match status" value="1"/>
</dbReference>
<evidence type="ECO:0000313" key="10">
    <source>
        <dbReference type="EMBL" id="SNT72473.1"/>
    </source>
</evidence>
<dbReference type="CDD" id="cd02037">
    <property type="entry name" value="Mrp_NBP35"/>
    <property type="match status" value="1"/>
</dbReference>
<evidence type="ECO:0000313" key="11">
    <source>
        <dbReference type="Proteomes" id="UP000198346"/>
    </source>
</evidence>
<evidence type="ECO:0000256" key="1">
    <source>
        <dbReference type="ARBA" id="ARBA00007352"/>
    </source>
</evidence>
<proteinExistence type="inferred from homology"/>
<dbReference type="InterPro" id="IPR044304">
    <property type="entry name" value="NUBPL-like"/>
</dbReference>
<dbReference type="GO" id="GO:0046872">
    <property type="term" value="F:metal ion binding"/>
    <property type="evidence" value="ECO:0007669"/>
    <property type="project" value="UniProtKB-KW"/>
</dbReference>
<feature type="binding site" evidence="8">
    <location>
        <begin position="126"/>
        <end position="133"/>
    </location>
    <ligand>
        <name>ATP</name>
        <dbReference type="ChEBI" id="CHEBI:30616"/>
    </ligand>
</feature>
<dbReference type="InterPro" id="IPR002744">
    <property type="entry name" value="MIP18-like"/>
</dbReference>
<organism evidence="10 11">
    <name type="scientific">Amphiplicatus metriothermophilus</name>
    <dbReference type="NCBI Taxonomy" id="1519374"/>
    <lineage>
        <taxon>Bacteria</taxon>
        <taxon>Pseudomonadati</taxon>
        <taxon>Pseudomonadota</taxon>
        <taxon>Alphaproteobacteria</taxon>
        <taxon>Parvularculales</taxon>
        <taxon>Parvularculaceae</taxon>
        <taxon>Amphiplicatus</taxon>
    </lineage>
</organism>
<dbReference type="GO" id="GO:0016887">
    <property type="term" value="F:ATP hydrolysis activity"/>
    <property type="evidence" value="ECO:0007669"/>
    <property type="project" value="UniProtKB-UniRule"/>
</dbReference>
<comment type="similarity">
    <text evidence="2">In the C-terminal section; belongs to the Mrp/NBP35 ATP-binding proteins family.</text>
</comment>
<dbReference type="GO" id="GO:0016226">
    <property type="term" value="P:iron-sulfur cluster assembly"/>
    <property type="evidence" value="ECO:0007669"/>
    <property type="project" value="InterPro"/>
</dbReference>
<dbReference type="SUPFAM" id="SSF52540">
    <property type="entry name" value="P-loop containing nucleoside triphosphate hydrolases"/>
    <property type="match status" value="1"/>
</dbReference>
<evidence type="ECO:0000256" key="2">
    <source>
        <dbReference type="ARBA" id="ARBA00008205"/>
    </source>
</evidence>
<dbReference type="InterPro" id="IPR027417">
    <property type="entry name" value="P-loop_NTPase"/>
</dbReference>
<dbReference type="InterPro" id="IPR000808">
    <property type="entry name" value="Mrp-like_CS"/>
</dbReference>
<keyword evidence="7 8" id="KW-0411">Iron-sulfur</keyword>
<dbReference type="Pfam" id="PF10609">
    <property type="entry name" value="ParA"/>
    <property type="match status" value="1"/>
</dbReference>
<reference evidence="10 11" key="1">
    <citation type="submission" date="2017-07" db="EMBL/GenBank/DDBJ databases">
        <authorList>
            <person name="Sun Z.S."/>
            <person name="Albrecht U."/>
            <person name="Echele G."/>
            <person name="Lee C.C."/>
        </authorList>
    </citation>
    <scope>NUCLEOTIDE SEQUENCE [LARGE SCALE GENOMIC DNA]</scope>
    <source>
        <strain evidence="10 11">CGMCC 1.12710</strain>
    </source>
</reference>
<dbReference type="Proteomes" id="UP000198346">
    <property type="component" value="Unassembled WGS sequence"/>
</dbReference>
<dbReference type="GO" id="GO:0140663">
    <property type="term" value="F:ATP-dependent FeS chaperone activity"/>
    <property type="evidence" value="ECO:0007669"/>
    <property type="project" value="InterPro"/>
</dbReference>
<dbReference type="PANTHER" id="PTHR42961">
    <property type="entry name" value="IRON-SULFUR PROTEIN NUBPL"/>
    <property type="match status" value="1"/>
</dbReference>
<evidence type="ECO:0000259" key="9">
    <source>
        <dbReference type="Pfam" id="PF01883"/>
    </source>
</evidence>
<sequence length="363" mass="37319">MANDSLTMRVRAALSAVANPRTGRSIVADGLTQGLTVGADGAVRFAIEAPDSAAAESLLEEAKRAVAAVEGVTRVSAVATAHRAAAQSSPSSGGHDDPLSVRKRARIDKASDSLPGVRNVIAVASGKGGVGKSTIAANLAVAFAERGLATGLLDADIYGPSLPTLFGLKARPALRDGKIVPLEAFGVKAMSIGLLVDPDKALAWRGPMVMGAVRQLMGDVDWGALDVLVIDTPPGTGDAHLTLAQSKKLTGAVIVSTPQELALADVRRGVALFRTVNVPILGVIENMAWLEGPDGTRSYLFGRGGAERSARELDAPFLGFVPIFPELREASDTGAPLIAHAPDSPAAAAIRDLADKLATTLNP</sequence>
<name>A0A239PR02_9PROT</name>
<evidence type="ECO:0000256" key="7">
    <source>
        <dbReference type="ARBA" id="ARBA00023014"/>
    </source>
</evidence>
<keyword evidence="3 8" id="KW-0479">Metal-binding</keyword>
<comment type="function">
    <text evidence="8">Binds and transfers iron-sulfur (Fe-S) clusters to target apoproteins. Can hydrolyze ATP.</text>
</comment>
<dbReference type="GO" id="GO:0051539">
    <property type="term" value="F:4 iron, 4 sulfur cluster binding"/>
    <property type="evidence" value="ECO:0007669"/>
    <property type="project" value="TreeGrafter"/>
</dbReference>
<dbReference type="Pfam" id="PF01883">
    <property type="entry name" value="FeS_assembly_P"/>
    <property type="match status" value="1"/>
</dbReference>
<dbReference type="InterPro" id="IPR033756">
    <property type="entry name" value="YlxH/NBP35"/>
</dbReference>
<keyword evidence="4 8" id="KW-0547">Nucleotide-binding</keyword>
<comment type="similarity">
    <text evidence="8">Belongs to the Mrp/NBP35 ATP-binding proteins family.</text>
</comment>
<evidence type="ECO:0000256" key="4">
    <source>
        <dbReference type="ARBA" id="ARBA00022741"/>
    </source>
</evidence>
<dbReference type="FunFam" id="3.40.50.300:FF:001119">
    <property type="entry name" value="Iron-sulfur cluster carrier protein"/>
    <property type="match status" value="1"/>
</dbReference>
<evidence type="ECO:0000256" key="3">
    <source>
        <dbReference type="ARBA" id="ARBA00022723"/>
    </source>
</evidence>
<dbReference type="EMBL" id="FZQA01000002">
    <property type="protein sequence ID" value="SNT72473.1"/>
    <property type="molecule type" value="Genomic_DNA"/>
</dbReference>
<dbReference type="InterPro" id="IPR019591">
    <property type="entry name" value="Mrp/NBP35_ATP-bd"/>
</dbReference>
<evidence type="ECO:0000256" key="5">
    <source>
        <dbReference type="ARBA" id="ARBA00022840"/>
    </source>
</evidence>
<evidence type="ECO:0000256" key="8">
    <source>
        <dbReference type="HAMAP-Rule" id="MF_02040"/>
    </source>
</evidence>
<evidence type="ECO:0000256" key="6">
    <source>
        <dbReference type="ARBA" id="ARBA00023004"/>
    </source>
</evidence>
<comment type="similarity">
    <text evidence="1">In the N-terminal section; belongs to the MIP18 family.</text>
</comment>
<protein>
    <recommendedName>
        <fullName evidence="8">Iron-sulfur cluster carrier protein</fullName>
    </recommendedName>
</protein>
<dbReference type="HAMAP" id="MF_02040">
    <property type="entry name" value="Mrp_NBP35"/>
    <property type="match status" value="1"/>
</dbReference>
<dbReference type="PROSITE" id="PS01215">
    <property type="entry name" value="MRP"/>
    <property type="match status" value="1"/>
</dbReference>
<keyword evidence="8" id="KW-0378">Hydrolase</keyword>
<dbReference type="RefSeq" id="WP_089411955.1">
    <property type="nucleotide sequence ID" value="NZ_FZQA01000002.1"/>
</dbReference>
<keyword evidence="6 8" id="KW-0408">Iron</keyword>
<comment type="subunit">
    <text evidence="8">Homodimer.</text>
</comment>
<dbReference type="SUPFAM" id="SSF117916">
    <property type="entry name" value="Fe-S cluster assembly (FSCA) domain-like"/>
    <property type="match status" value="1"/>
</dbReference>